<feature type="region of interest" description="Disordered" evidence="1">
    <location>
        <begin position="1"/>
        <end position="28"/>
    </location>
</feature>
<reference evidence="2" key="1">
    <citation type="submission" date="2018-05" db="EMBL/GenBank/DDBJ databases">
        <authorList>
            <person name="Lanie J.A."/>
            <person name="Ng W.-L."/>
            <person name="Kazmierczak K.M."/>
            <person name="Andrzejewski T.M."/>
            <person name="Davidsen T.M."/>
            <person name="Wayne K.J."/>
            <person name="Tettelin H."/>
            <person name="Glass J.I."/>
            <person name="Rusch D."/>
            <person name="Podicherti R."/>
            <person name="Tsui H.-C.T."/>
            <person name="Winkler M.E."/>
        </authorList>
    </citation>
    <scope>NUCLEOTIDE SEQUENCE</scope>
</reference>
<accession>A0A382L929</accession>
<sequence length="385" mass="43726">MKNNTSKKASKTSETSKTVDASKASSSIQVVKVDSNKVALSKELLKAGSKLKPSEGRFLVDRYYQLQDDRIKSEGQLRSLYKGEEWPDYIKEAVKSPATILEWMHTINMQLEEQIKKALKKFAENNFMGKWAMEQCGIGPVLSAGLLVHLEIEQAPTAGHLWSYAGFDPTREWKKGEKRPFNAKLKTLCFKIGESFVKVKGRGQDVYGKIYEERKALEMSRNEQGLFAEQAKEMAKKFKANKSVSYDWYAGKVTTKAYKEFLKKKETNSLVKPKTVGEGEGVHMLPPGHIHARARRYAVKMLLSDWHEIGYQDHYKKERPLPFPVAHLGHAHVRKAALPKWETNDPYWEDVIKGEAIKDTGSDQCGPIEPVLEATVDAKENYESK</sequence>
<evidence type="ECO:0000313" key="2">
    <source>
        <dbReference type="EMBL" id="SVC33190.1"/>
    </source>
</evidence>
<proteinExistence type="predicted"/>
<protein>
    <submittedName>
        <fullName evidence="2">Uncharacterized protein</fullName>
    </submittedName>
</protein>
<dbReference type="EMBL" id="UINC01085538">
    <property type="protein sequence ID" value="SVC33190.1"/>
    <property type="molecule type" value="Genomic_DNA"/>
</dbReference>
<gene>
    <name evidence="2" type="ORF">METZ01_LOCUS286044</name>
</gene>
<evidence type="ECO:0000256" key="1">
    <source>
        <dbReference type="SAM" id="MobiDB-lite"/>
    </source>
</evidence>
<dbReference type="AlphaFoldDB" id="A0A382L929"/>
<name>A0A382L929_9ZZZZ</name>
<organism evidence="2">
    <name type="scientific">marine metagenome</name>
    <dbReference type="NCBI Taxonomy" id="408172"/>
    <lineage>
        <taxon>unclassified sequences</taxon>
        <taxon>metagenomes</taxon>
        <taxon>ecological metagenomes</taxon>
    </lineage>
</organism>